<accession>A0A6L7ESZ2</accession>
<dbReference type="InterPro" id="IPR036390">
    <property type="entry name" value="WH_DNA-bd_sf"/>
</dbReference>
<dbReference type="InterPro" id="IPR043129">
    <property type="entry name" value="ATPase_NBD"/>
</dbReference>
<dbReference type="Proteomes" id="UP000473325">
    <property type="component" value="Unassembled WGS sequence"/>
</dbReference>
<comment type="similarity">
    <text evidence="1">Belongs to the ROK (NagC/XylR) family.</text>
</comment>
<proteinExistence type="inferred from homology"/>
<dbReference type="InterPro" id="IPR049874">
    <property type="entry name" value="ROK_cs"/>
</dbReference>
<dbReference type="InterPro" id="IPR000600">
    <property type="entry name" value="ROK"/>
</dbReference>
<name>A0A6L7ESZ2_9ACTN</name>
<sequence length="385" mass="40031">MTEVARASRAQARESLLRLIRQRQDVTRGDLCDLSGFSRSTVVNTVGALIHDGLVVEVQGPGPGPGSGSGRPAKLLRVAADGSVVAGVDFGHNHLQVAIADATGRVLARSRRSFDVDRRAQEALDLAAGMVRELVSSAGVAAPRLAVAGIPGPVETAGGRLRSPSILSGWVGISPGAELSRRLRCRVHVENDAFLGAYGELACGAGRGVRDFLYVKVSHGVGAAMVIGGEPYRGASGVAGEIGHTQLRSHTELCRCGNRGCLEAVVSVSSVRAQIAHTHPTEDPETLRFDADDVLTWRVIDGAGRILGEVLANICNLLNPGAIVIGGELGGGTPRLLDAVRETLLRDAQPACAAAVRVVAAELGEESELTGALQLATMMLPTPAR</sequence>
<dbReference type="Pfam" id="PF00480">
    <property type="entry name" value="ROK"/>
    <property type="match status" value="1"/>
</dbReference>
<evidence type="ECO:0000313" key="3">
    <source>
        <dbReference type="Proteomes" id="UP000473325"/>
    </source>
</evidence>
<dbReference type="SUPFAM" id="SSF53067">
    <property type="entry name" value="Actin-like ATPase domain"/>
    <property type="match status" value="1"/>
</dbReference>
<dbReference type="PANTHER" id="PTHR18964:SF173">
    <property type="entry name" value="GLUCOKINASE"/>
    <property type="match status" value="1"/>
</dbReference>
<reference evidence="2 3" key="1">
    <citation type="submission" date="2019-12" db="EMBL/GenBank/DDBJ databases">
        <authorList>
            <person name="Kun Z."/>
        </authorList>
    </citation>
    <scope>NUCLEOTIDE SEQUENCE [LARGE SCALE GENOMIC DNA]</scope>
    <source>
        <strain evidence="2 3">YIM 123512</strain>
    </source>
</reference>
<dbReference type="PROSITE" id="PS01125">
    <property type="entry name" value="ROK"/>
    <property type="match status" value="1"/>
</dbReference>
<protein>
    <submittedName>
        <fullName evidence="2">ROK family protein</fullName>
    </submittedName>
</protein>
<organism evidence="2 3">
    <name type="scientific">Nocardioides flavescens</name>
    <dbReference type="NCBI Taxonomy" id="2691959"/>
    <lineage>
        <taxon>Bacteria</taxon>
        <taxon>Bacillati</taxon>
        <taxon>Actinomycetota</taxon>
        <taxon>Actinomycetes</taxon>
        <taxon>Propionibacteriales</taxon>
        <taxon>Nocardioidaceae</taxon>
        <taxon>Nocardioides</taxon>
    </lineage>
</organism>
<dbReference type="AlphaFoldDB" id="A0A6L7ESZ2"/>
<dbReference type="PANTHER" id="PTHR18964">
    <property type="entry name" value="ROK (REPRESSOR, ORF, KINASE) FAMILY"/>
    <property type="match status" value="1"/>
</dbReference>
<comment type="caution">
    <text evidence="2">The sequence shown here is derived from an EMBL/GenBank/DDBJ whole genome shotgun (WGS) entry which is preliminary data.</text>
</comment>
<dbReference type="Gene3D" id="3.30.420.40">
    <property type="match status" value="2"/>
</dbReference>
<keyword evidence="3" id="KW-1185">Reference proteome</keyword>
<dbReference type="SUPFAM" id="SSF46785">
    <property type="entry name" value="Winged helix' DNA-binding domain"/>
    <property type="match status" value="1"/>
</dbReference>
<evidence type="ECO:0000313" key="2">
    <source>
        <dbReference type="EMBL" id="MXG90587.1"/>
    </source>
</evidence>
<evidence type="ECO:0000256" key="1">
    <source>
        <dbReference type="ARBA" id="ARBA00006479"/>
    </source>
</evidence>
<gene>
    <name evidence="2" type="ORF">GRQ65_13615</name>
</gene>
<dbReference type="InterPro" id="IPR036388">
    <property type="entry name" value="WH-like_DNA-bd_sf"/>
</dbReference>
<dbReference type="EMBL" id="WUEK01000008">
    <property type="protein sequence ID" value="MXG90587.1"/>
    <property type="molecule type" value="Genomic_DNA"/>
</dbReference>
<dbReference type="Gene3D" id="1.10.10.10">
    <property type="entry name" value="Winged helix-like DNA-binding domain superfamily/Winged helix DNA-binding domain"/>
    <property type="match status" value="1"/>
</dbReference>
<dbReference type="RefSeq" id="WP_160878526.1">
    <property type="nucleotide sequence ID" value="NZ_WUEK01000008.1"/>
</dbReference>